<proteinExistence type="inferred from homology"/>
<keyword evidence="7" id="KW-1133">Transmembrane helix</keyword>
<dbReference type="EMBL" id="JBHMDG010000012">
    <property type="protein sequence ID" value="MFB9313482.1"/>
    <property type="molecule type" value="Genomic_DNA"/>
</dbReference>
<evidence type="ECO:0000256" key="2">
    <source>
        <dbReference type="ARBA" id="ARBA00022729"/>
    </source>
</evidence>
<keyword evidence="10" id="KW-1185">Reference proteome</keyword>
<keyword evidence="5" id="KW-0676">Redox-active center</keyword>
<dbReference type="PANTHER" id="PTHR13887:SF14">
    <property type="entry name" value="DISULFIDE BOND FORMATION PROTEIN D"/>
    <property type="match status" value="1"/>
</dbReference>
<evidence type="ECO:0000256" key="6">
    <source>
        <dbReference type="SAM" id="Coils"/>
    </source>
</evidence>
<feature type="domain" description="Thioredoxin-like fold" evidence="8">
    <location>
        <begin position="70"/>
        <end position="235"/>
    </location>
</feature>
<evidence type="ECO:0000256" key="1">
    <source>
        <dbReference type="ARBA" id="ARBA00005791"/>
    </source>
</evidence>
<feature type="transmembrane region" description="Helical" evidence="7">
    <location>
        <begin position="34"/>
        <end position="54"/>
    </location>
</feature>
<keyword evidence="2" id="KW-0732">Signal</keyword>
<keyword evidence="7" id="KW-0812">Transmembrane</keyword>
<evidence type="ECO:0000259" key="8">
    <source>
        <dbReference type="Pfam" id="PF13462"/>
    </source>
</evidence>
<evidence type="ECO:0000256" key="4">
    <source>
        <dbReference type="ARBA" id="ARBA00023157"/>
    </source>
</evidence>
<evidence type="ECO:0000256" key="3">
    <source>
        <dbReference type="ARBA" id="ARBA00023002"/>
    </source>
</evidence>
<gene>
    <name evidence="9" type="ORF">ACFFRI_10555</name>
</gene>
<comment type="caution">
    <text evidence="9">The sequence shown here is derived from an EMBL/GenBank/DDBJ whole genome shotgun (WGS) entry which is preliminary data.</text>
</comment>
<keyword evidence="3" id="KW-0560">Oxidoreductase</keyword>
<evidence type="ECO:0000313" key="9">
    <source>
        <dbReference type="EMBL" id="MFB9313482.1"/>
    </source>
</evidence>
<feature type="coiled-coil region" evidence="6">
    <location>
        <begin position="4"/>
        <end position="31"/>
    </location>
</feature>
<comment type="similarity">
    <text evidence="1">Belongs to the thioredoxin family. DsbA subfamily.</text>
</comment>
<keyword evidence="7" id="KW-0472">Membrane</keyword>
<accession>A0ABV5K9S6</accession>
<dbReference type="PANTHER" id="PTHR13887">
    <property type="entry name" value="GLUTATHIONE S-TRANSFERASE KAPPA"/>
    <property type="match status" value="1"/>
</dbReference>
<dbReference type="RefSeq" id="WP_140007891.1">
    <property type="nucleotide sequence ID" value="NZ_JBHMDG010000012.1"/>
</dbReference>
<keyword evidence="4" id="KW-1015">Disulfide bond</keyword>
<evidence type="ECO:0000313" key="10">
    <source>
        <dbReference type="Proteomes" id="UP001589750"/>
    </source>
</evidence>
<sequence length="240" mass="25662">MASKNRAETKAAQRAERLAELKAQAKAQERRRNLMVGGVVAVVLVLIGAVFYFVSQNNNVDASDAGTSAYGVTIGPDDAPKKVVIYEDFLCPFCGQLESNTRTKLTELANDGKVQVDYRPFILLSQAGDYSARSTGAFGVVLKESGPEVAKKFHDLLYENQPEETASSFPDADALIKLAVQAGADKAAVSDGIKAGENDFAREATKEAQKAGVNSTPTVLVDGKVFSTNPDGKELLDELE</sequence>
<dbReference type="InterPro" id="IPR012336">
    <property type="entry name" value="Thioredoxin-like_fold"/>
</dbReference>
<evidence type="ECO:0000256" key="5">
    <source>
        <dbReference type="ARBA" id="ARBA00023284"/>
    </source>
</evidence>
<dbReference type="Proteomes" id="UP001589750">
    <property type="component" value="Unassembled WGS sequence"/>
</dbReference>
<organism evidence="9 10">
    <name type="scientific">Nocardioides plantarum</name>
    <dbReference type="NCBI Taxonomy" id="29299"/>
    <lineage>
        <taxon>Bacteria</taxon>
        <taxon>Bacillati</taxon>
        <taxon>Actinomycetota</taxon>
        <taxon>Actinomycetes</taxon>
        <taxon>Propionibacteriales</taxon>
        <taxon>Nocardioidaceae</taxon>
        <taxon>Nocardioides</taxon>
    </lineage>
</organism>
<dbReference type="Gene3D" id="3.40.30.10">
    <property type="entry name" value="Glutaredoxin"/>
    <property type="match status" value="1"/>
</dbReference>
<dbReference type="InterPro" id="IPR036249">
    <property type="entry name" value="Thioredoxin-like_sf"/>
</dbReference>
<keyword evidence="6" id="KW-0175">Coiled coil</keyword>
<protein>
    <submittedName>
        <fullName evidence="9">DsbA family protein</fullName>
    </submittedName>
</protein>
<reference evidence="9 10" key="1">
    <citation type="submission" date="2024-09" db="EMBL/GenBank/DDBJ databases">
        <authorList>
            <person name="Sun Q."/>
            <person name="Mori K."/>
        </authorList>
    </citation>
    <scope>NUCLEOTIDE SEQUENCE [LARGE SCALE GENOMIC DNA]</scope>
    <source>
        <strain evidence="9 10">JCM 9626</strain>
    </source>
</reference>
<evidence type="ECO:0000256" key="7">
    <source>
        <dbReference type="SAM" id="Phobius"/>
    </source>
</evidence>
<dbReference type="Pfam" id="PF13462">
    <property type="entry name" value="Thioredoxin_4"/>
    <property type="match status" value="1"/>
</dbReference>
<name>A0ABV5K9S6_9ACTN</name>
<dbReference type="SUPFAM" id="SSF52833">
    <property type="entry name" value="Thioredoxin-like"/>
    <property type="match status" value="1"/>
</dbReference>